<reference evidence="7 8" key="1">
    <citation type="submission" date="2024-03" db="EMBL/GenBank/DDBJ databases">
        <title>The Acrasis kona genome and developmental transcriptomes reveal deep origins of eukaryotic multicellular pathways.</title>
        <authorList>
            <person name="Sheikh S."/>
            <person name="Fu C.-J."/>
            <person name="Brown M.W."/>
            <person name="Baldauf S.L."/>
        </authorList>
    </citation>
    <scope>NUCLEOTIDE SEQUENCE [LARGE SCALE GENOMIC DNA]</scope>
    <source>
        <strain evidence="7 8">ATCC MYA-3509</strain>
    </source>
</reference>
<feature type="domain" description="Aspartate/ornithine carbamoyltransferase carbamoyl-P binding" evidence="6">
    <location>
        <begin position="25"/>
        <end position="158"/>
    </location>
</feature>
<keyword evidence="3 4" id="KW-0808">Transferase</keyword>
<evidence type="ECO:0000313" key="7">
    <source>
        <dbReference type="EMBL" id="KAL0489104.1"/>
    </source>
</evidence>
<dbReference type="InterPro" id="IPR006132">
    <property type="entry name" value="Asp/Orn_carbamoyltranf_P-bd"/>
</dbReference>
<dbReference type="Pfam" id="PF02729">
    <property type="entry name" value="OTCace_N"/>
    <property type="match status" value="1"/>
</dbReference>
<dbReference type="InterPro" id="IPR002292">
    <property type="entry name" value="Orn/put_carbamltrans"/>
</dbReference>
<dbReference type="SUPFAM" id="SSF53671">
    <property type="entry name" value="Aspartate/ornithine carbamoyltransferase"/>
    <property type="match status" value="1"/>
</dbReference>
<dbReference type="PRINTS" id="PR00102">
    <property type="entry name" value="OTCASE"/>
</dbReference>
<comment type="similarity">
    <text evidence="1">Belongs to the aspartate/ornithine carbamoyltransferase superfamily. OTCase family.</text>
</comment>
<name>A0AAW2ZK98_9EUKA</name>
<evidence type="ECO:0000256" key="2">
    <source>
        <dbReference type="ARBA" id="ARBA00013007"/>
    </source>
</evidence>
<dbReference type="PANTHER" id="PTHR45753:SF3">
    <property type="entry name" value="ORNITHINE TRANSCARBAMYLASE, MITOCHONDRIAL"/>
    <property type="match status" value="1"/>
</dbReference>
<dbReference type="PANTHER" id="PTHR45753">
    <property type="entry name" value="ORNITHINE CARBAMOYLTRANSFERASE, MITOCHONDRIAL"/>
    <property type="match status" value="1"/>
</dbReference>
<evidence type="ECO:0000256" key="1">
    <source>
        <dbReference type="ARBA" id="ARBA00007805"/>
    </source>
</evidence>
<dbReference type="Gene3D" id="3.40.50.1370">
    <property type="entry name" value="Aspartate/ornithine carbamoyltransferase"/>
    <property type="match status" value="2"/>
</dbReference>
<dbReference type="GO" id="GO:0004585">
    <property type="term" value="F:ornithine carbamoyltransferase activity"/>
    <property type="evidence" value="ECO:0007669"/>
    <property type="project" value="UniProtKB-EC"/>
</dbReference>
<gene>
    <name evidence="7" type="ORF">AKO1_009061</name>
</gene>
<dbReference type="Proteomes" id="UP001431209">
    <property type="component" value="Unassembled WGS sequence"/>
</dbReference>
<evidence type="ECO:0000259" key="5">
    <source>
        <dbReference type="Pfam" id="PF00185"/>
    </source>
</evidence>
<dbReference type="InterPro" id="IPR006131">
    <property type="entry name" value="Asp_carbamoyltransf_Asp/Orn-bd"/>
</dbReference>
<proteinExistence type="inferred from homology"/>
<protein>
    <recommendedName>
        <fullName evidence="2">ornithine carbamoyltransferase</fullName>
        <ecNumber evidence="2">2.1.3.3</ecNumber>
    </recommendedName>
</protein>
<dbReference type="EC" id="2.1.3.3" evidence="2"/>
<evidence type="ECO:0000256" key="4">
    <source>
        <dbReference type="RuleBase" id="RU003634"/>
    </source>
</evidence>
<dbReference type="GO" id="GO:0042450">
    <property type="term" value="P:L-arginine biosynthetic process via ornithine"/>
    <property type="evidence" value="ECO:0007669"/>
    <property type="project" value="TreeGrafter"/>
</dbReference>
<accession>A0AAW2ZK98</accession>
<dbReference type="InterPro" id="IPR036901">
    <property type="entry name" value="Asp/Orn_carbamoylTrfase_sf"/>
</dbReference>
<evidence type="ECO:0000313" key="8">
    <source>
        <dbReference type="Proteomes" id="UP001431209"/>
    </source>
</evidence>
<evidence type="ECO:0000256" key="3">
    <source>
        <dbReference type="ARBA" id="ARBA00022679"/>
    </source>
</evidence>
<feature type="domain" description="Aspartate/ornithine carbamoyltransferase Asp/Orn-binding" evidence="5">
    <location>
        <begin position="167"/>
        <end position="300"/>
    </location>
</feature>
<dbReference type="GO" id="GO:0019240">
    <property type="term" value="P:citrulline biosynthetic process"/>
    <property type="evidence" value="ECO:0007669"/>
    <property type="project" value="TreeGrafter"/>
</dbReference>
<dbReference type="AlphaFoldDB" id="A0AAW2ZK98"/>
<dbReference type="GO" id="GO:0016597">
    <property type="term" value="F:amino acid binding"/>
    <property type="evidence" value="ECO:0007669"/>
    <property type="project" value="InterPro"/>
</dbReference>
<dbReference type="PRINTS" id="PR00100">
    <property type="entry name" value="AOTCASE"/>
</dbReference>
<comment type="caution">
    <text evidence="7">The sequence shown here is derived from an EMBL/GenBank/DDBJ whole genome shotgun (WGS) entry which is preliminary data.</text>
</comment>
<keyword evidence="8" id="KW-1185">Reference proteome</keyword>
<dbReference type="EMBL" id="JAOPGA020001514">
    <property type="protein sequence ID" value="KAL0489104.1"/>
    <property type="molecule type" value="Genomic_DNA"/>
</dbReference>
<dbReference type="Pfam" id="PF00185">
    <property type="entry name" value="OTCace"/>
    <property type="match status" value="1"/>
</dbReference>
<organism evidence="7 8">
    <name type="scientific">Acrasis kona</name>
    <dbReference type="NCBI Taxonomy" id="1008807"/>
    <lineage>
        <taxon>Eukaryota</taxon>
        <taxon>Discoba</taxon>
        <taxon>Heterolobosea</taxon>
        <taxon>Tetramitia</taxon>
        <taxon>Eutetramitia</taxon>
        <taxon>Acrasidae</taxon>
        <taxon>Acrasis</taxon>
    </lineage>
</organism>
<sequence>MFVTTKRLVQLSAPSVRCYQKKIVHLTSLNDLGNRKTVQSLIDKGISIKEHPIKYKESLSGQGILMLFQNQSMRTQISFEAGAYQLGGHAIKHSVEEEPNFEEVAKVTSRFVKCIVARLKNDRDIETLAQHSSVPVINGGSPSAHPCQALSDLMTIQQKKRTKTMEQLTACYVGAQSAQLNDLIRLCGIMRMPLRVCTGASEIQIKDFDKSVVTLHEDPRTAMNGADVVYTDLGLTAQGPTQVNRDLMSLAKEDAIILSSLPADRDVGAFKDIVQGKQSSVVYDQALNRLFIHKALLVYLLAPRFFEN</sequence>
<dbReference type="InterPro" id="IPR006130">
    <property type="entry name" value="Asp/Orn_carbamoylTrfase"/>
</dbReference>
<evidence type="ECO:0000259" key="6">
    <source>
        <dbReference type="Pfam" id="PF02729"/>
    </source>
</evidence>